<gene>
    <name evidence="1" type="ORF">K432DRAFT_269746</name>
</gene>
<dbReference type="PANTHER" id="PTHR33112">
    <property type="entry name" value="DOMAIN PROTEIN, PUTATIVE-RELATED"/>
    <property type="match status" value="1"/>
</dbReference>
<dbReference type="OrthoDB" id="5428863at2759"/>
<proteinExistence type="predicted"/>
<dbReference type="Proteomes" id="UP000250266">
    <property type="component" value="Unassembled WGS sequence"/>
</dbReference>
<feature type="non-terminal residue" evidence="1">
    <location>
        <position position="1"/>
    </location>
</feature>
<dbReference type="AlphaFoldDB" id="A0A8E2EAJ6"/>
<sequence length="85" mass="9780">IPDPSRHFPDTFTLLLGQYLRRNLRHEFDILNAFTAVLTRMKDDIGAHLWGLPSKALAAALQWKTDQLFPTTQRAGFPSWSWAGW</sequence>
<reference evidence="1 2" key="1">
    <citation type="journal article" date="2016" name="Nat. Commun.">
        <title>Ectomycorrhizal ecology is imprinted in the genome of the dominant symbiotic fungus Cenococcum geophilum.</title>
        <authorList>
            <consortium name="DOE Joint Genome Institute"/>
            <person name="Peter M."/>
            <person name="Kohler A."/>
            <person name="Ohm R.A."/>
            <person name="Kuo A."/>
            <person name="Krutzmann J."/>
            <person name="Morin E."/>
            <person name="Arend M."/>
            <person name="Barry K.W."/>
            <person name="Binder M."/>
            <person name="Choi C."/>
            <person name="Clum A."/>
            <person name="Copeland A."/>
            <person name="Grisel N."/>
            <person name="Haridas S."/>
            <person name="Kipfer T."/>
            <person name="LaButti K."/>
            <person name="Lindquist E."/>
            <person name="Lipzen A."/>
            <person name="Maire R."/>
            <person name="Meier B."/>
            <person name="Mihaltcheva S."/>
            <person name="Molinier V."/>
            <person name="Murat C."/>
            <person name="Poggeler S."/>
            <person name="Quandt C.A."/>
            <person name="Sperisen C."/>
            <person name="Tritt A."/>
            <person name="Tisserant E."/>
            <person name="Crous P.W."/>
            <person name="Henrissat B."/>
            <person name="Nehls U."/>
            <person name="Egli S."/>
            <person name="Spatafora J.W."/>
            <person name="Grigoriev I.V."/>
            <person name="Martin F.M."/>
        </authorList>
    </citation>
    <scope>NUCLEOTIDE SEQUENCE [LARGE SCALE GENOMIC DNA]</scope>
    <source>
        <strain evidence="1 2">CBS 459.81</strain>
    </source>
</reference>
<dbReference type="PANTHER" id="PTHR33112:SF16">
    <property type="entry name" value="HETEROKARYON INCOMPATIBILITY DOMAIN-CONTAINING PROTEIN"/>
    <property type="match status" value="1"/>
</dbReference>
<evidence type="ECO:0000313" key="2">
    <source>
        <dbReference type="Proteomes" id="UP000250266"/>
    </source>
</evidence>
<protein>
    <submittedName>
        <fullName evidence="1">Uncharacterized protein</fullName>
    </submittedName>
</protein>
<dbReference type="EMBL" id="KV744970">
    <property type="protein sequence ID" value="OCK80216.1"/>
    <property type="molecule type" value="Genomic_DNA"/>
</dbReference>
<accession>A0A8E2EAJ6</accession>
<evidence type="ECO:0000313" key="1">
    <source>
        <dbReference type="EMBL" id="OCK80216.1"/>
    </source>
</evidence>
<organism evidence="1 2">
    <name type="scientific">Lepidopterella palustris CBS 459.81</name>
    <dbReference type="NCBI Taxonomy" id="1314670"/>
    <lineage>
        <taxon>Eukaryota</taxon>
        <taxon>Fungi</taxon>
        <taxon>Dikarya</taxon>
        <taxon>Ascomycota</taxon>
        <taxon>Pezizomycotina</taxon>
        <taxon>Dothideomycetes</taxon>
        <taxon>Pleosporomycetidae</taxon>
        <taxon>Mytilinidiales</taxon>
        <taxon>Argynnaceae</taxon>
        <taxon>Lepidopterella</taxon>
    </lineage>
</organism>
<feature type="non-terminal residue" evidence="1">
    <location>
        <position position="85"/>
    </location>
</feature>
<name>A0A8E2EAJ6_9PEZI</name>
<keyword evidence="2" id="KW-1185">Reference proteome</keyword>